<dbReference type="EMBL" id="MZ443774">
    <property type="protein sequence ID" value="QZE57139.1"/>
    <property type="molecule type" value="Genomic_DNA"/>
</dbReference>
<accession>A0AAE7XL92</accession>
<proteinExistence type="predicted"/>
<gene>
    <name evidence="1" type="ORF">pEaSNUABM32_00266</name>
</gene>
<keyword evidence="2" id="KW-1185">Reference proteome</keyword>
<dbReference type="Proteomes" id="UP000827788">
    <property type="component" value="Segment"/>
</dbReference>
<organism evidence="1 2">
    <name type="scientific">Erwinia phage pEa_SNUABM_32</name>
    <dbReference type="NCBI Taxonomy" id="2869555"/>
    <lineage>
        <taxon>Viruses</taxon>
        <taxon>Duplodnaviria</taxon>
        <taxon>Heunggongvirae</taxon>
        <taxon>Uroviricota</taxon>
        <taxon>Caudoviricetes</taxon>
        <taxon>Alexandravirus</taxon>
        <taxon>Alexandravirus SNUABM32</taxon>
    </lineage>
</organism>
<protein>
    <submittedName>
        <fullName evidence="1">Uncharacterized protein</fullName>
    </submittedName>
</protein>
<sequence>MTISIADLKTPADFTAALTVSHIQDLRDRLIAALGREDIEVFVDADDGGDVPSDPTENVSSRLIHLRIGYKGRDPDEPTDKGVWDILVALPHEDNCWDTWTNSYVLQITDIDQDVLEEVSVENGNPRMYETFAERIQFWLPKL</sequence>
<reference evidence="1 2" key="1">
    <citation type="submission" date="2021-06" db="EMBL/GenBank/DDBJ databases">
        <title>Complete genome sequence of Erwinia phage pEa_SNUABM_32.</title>
        <authorList>
            <person name="Kim S.G."/>
            <person name="Park S.C."/>
        </authorList>
    </citation>
    <scope>NUCLEOTIDE SEQUENCE [LARGE SCALE GENOMIC DNA]</scope>
</reference>
<evidence type="ECO:0000313" key="2">
    <source>
        <dbReference type="Proteomes" id="UP000827788"/>
    </source>
</evidence>
<evidence type="ECO:0000313" key="1">
    <source>
        <dbReference type="EMBL" id="QZE57139.1"/>
    </source>
</evidence>
<name>A0AAE7XL92_9CAUD</name>